<evidence type="ECO:0008006" key="3">
    <source>
        <dbReference type="Google" id="ProtNLM"/>
    </source>
</evidence>
<proteinExistence type="predicted"/>
<dbReference type="Proteomes" id="UP001500567">
    <property type="component" value="Unassembled WGS sequence"/>
</dbReference>
<accession>A0ABP7RR86</accession>
<evidence type="ECO:0000313" key="2">
    <source>
        <dbReference type="Proteomes" id="UP001500567"/>
    </source>
</evidence>
<reference evidence="2" key="1">
    <citation type="journal article" date="2019" name="Int. J. Syst. Evol. Microbiol.">
        <title>The Global Catalogue of Microorganisms (GCM) 10K type strain sequencing project: providing services to taxonomists for standard genome sequencing and annotation.</title>
        <authorList>
            <consortium name="The Broad Institute Genomics Platform"/>
            <consortium name="The Broad Institute Genome Sequencing Center for Infectious Disease"/>
            <person name="Wu L."/>
            <person name="Ma J."/>
        </authorList>
    </citation>
    <scope>NUCLEOTIDE SEQUENCE [LARGE SCALE GENOMIC DNA]</scope>
    <source>
        <strain evidence="2">JCM 17224</strain>
    </source>
</reference>
<name>A0ABP7RR86_9BACT</name>
<gene>
    <name evidence="1" type="ORF">GCM10022408_10130</name>
</gene>
<evidence type="ECO:0000313" key="1">
    <source>
        <dbReference type="EMBL" id="GAA4000940.1"/>
    </source>
</evidence>
<keyword evidence="2" id="KW-1185">Reference proteome</keyword>
<comment type="caution">
    <text evidence="1">The sequence shown here is derived from an EMBL/GenBank/DDBJ whole genome shotgun (WGS) entry which is preliminary data.</text>
</comment>
<dbReference type="EMBL" id="BAABDJ010000007">
    <property type="protein sequence ID" value="GAA4000940.1"/>
    <property type="molecule type" value="Genomic_DNA"/>
</dbReference>
<sequence>MLEDASERNAYEPDENWLIRQEEEEAAEERAETAKALHKLYSTLIVKCLKANGAEQDEDDLKTWIDAFDEVSEKYRAHPALHQPPNQVHERLQDLYWLRDKFQSLLDEPIKQASLWFSNEEIICFELSSKRLARLREHLLV</sequence>
<protein>
    <recommendedName>
        <fullName evidence="3">PH domain-containing protein</fullName>
    </recommendedName>
</protein>
<organism evidence="1 2">
    <name type="scientific">Hymenobacter fastidiosus</name>
    <dbReference type="NCBI Taxonomy" id="486264"/>
    <lineage>
        <taxon>Bacteria</taxon>
        <taxon>Pseudomonadati</taxon>
        <taxon>Bacteroidota</taxon>
        <taxon>Cytophagia</taxon>
        <taxon>Cytophagales</taxon>
        <taxon>Hymenobacteraceae</taxon>
        <taxon>Hymenobacter</taxon>
    </lineage>
</organism>